<organism evidence="9 10">
    <name type="scientific">Elysia marginata</name>
    <dbReference type="NCBI Taxonomy" id="1093978"/>
    <lineage>
        <taxon>Eukaryota</taxon>
        <taxon>Metazoa</taxon>
        <taxon>Spiralia</taxon>
        <taxon>Lophotrochozoa</taxon>
        <taxon>Mollusca</taxon>
        <taxon>Gastropoda</taxon>
        <taxon>Heterobranchia</taxon>
        <taxon>Euthyneura</taxon>
        <taxon>Panpulmonata</taxon>
        <taxon>Sacoglossa</taxon>
        <taxon>Placobranchoidea</taxon>
        <taxon>Plakobranchidae</taxon>
        <taxon>Elysia</taxon>
    </lineage>
</organism>
<gene>
    <name evidence="9" type="ORF">ElyMa_006872000</name>
</gene>
<evidence type="ECO:0000313" key="10">
    <source>
        <dbReference type="Proteomes" id="UP000762676"/>
    </source>
</evidence>
<evidence type="ECO:0000256" key="3">
    <source>
        <dbReference type="ARBA" id="ARBA00022741"/>
    </source>
</evidence>
<keyword evidence="4" id="KW-0067">ATP-binding</keyword>
<dbReference type="SUPFAM" id="SSF90123">
    <property type="entry name" value="ABC transporter transmembrane region"/>
    <property type="match status" value="1"/>
</dbReference>
<dbReference type="InterPro" id="IPR050173">
    <property type="entry name" value="ABC_transporter_C-like"/>
</dbReference>
<dbReference type="InterPro" id="IPR036640">
    <property type="entry name" value="ABC1_TM_sf"/>
</dbReference>
<dbReference type="EMBL" id="BMAT01013750">
    <property type="protein sequence ID" value="GFS19391.1"/>
    <property type="molecule type" value="Genomic_DNA"/>
</dbReference>
<evidence type="ECO:0000256" key="1">
    <source>
        <dbReference type="ARBA" id="ARBA00022448"/>
    </source>
</evidence>
<protein>
    <submittedName>
        <fullName evidence="9">Canalicular multispecific organic anion transporter 1</fullName>
    </submittedName>
</protein>
<keyword evidence="6 7" id="KW-0472">Membrane</keyword>
<evidence type="ECO:0000256" key="6">
    <source>
        <dbReference type="ARBA" id="ARBA00023136"/>
    </source>
</evidence>
<feature type="domain" description="ABC transmembrane type-1" evidence="8">
    <location>
        <begin position="106"/>
        <end position="201"/>
    </location>
</feature>
<dbReference type="Gene3D" id="3.40.50.300">
    <property type="entry name" value="P-loop containing nucleotide triphosphate hydrolases"/>
    <property type="match status" value="1"/>
</dbReference>
<feature type="transmembrane region" description="Helical" evidence="7">
    <location>
        <begin position="176"/>
        <end position="204"/>
    </location>
</feature>
<keyword evidence="5 7" id="KW-1133">Transmembrane helix</keyword>
<dbReference type="PROSITE" id="PS50929">
    <property type="entry name" value="ABC_TM1F"/>
    <property type="match status" value="1"/>
</dbReference>
<dbReference type="InterPro" id="IPR027417">
    <property type="entry name" value="P-loop_NTPase"/>
</dbReference>
<accession>A0AAV4JDC6</accession>
<dbReference type="Proteomes" id="UP000762676">
    <property type="component" value="Unassembled WGS sequence"/>
</dbReference>
<keyword evidence="10" id="KW-1185">Reference proteome</keyword>
<feature type="transmembrane region" description="Helical" evidence="7">
    <location>
        <begin position="135"/>
        <end position="164"/>
    </location>
</feature>
<dbReference type="InterPro" id="IPR011527">
    <property type="entry name" value="ABC1_TM_dom"/>
</dbReference>
<keyword evidence="1" id="KW-0813">Transport</keyword>
<evidence type="ECO:0000256" key="5">
    <source>
        <dbReference type="ARBA" id="ARBA00022989"/>
    </source>
</evidence>
<dbReference type="GO" id="GO:0016020">
    <property type="term" value="C:membrane"/>
    <property type="evidence" value="ECO:0007669"/>
    <property type="project" value="UniProtKB-SubCell"/>
</dbReference>
<dbReference type="SUPFAM" id="SSF52540">
    <property type="entry name" value="P-loop containing nucleoside triphosphate hydrolases"/>
    <property type="match status" value="1"/>
</dbReference>
<keyword evidence="3" id="KW-0547">Nucleotide-binding</keyword>
<evidence type="ECO:0000256" key="2">
    <source>
        <dbReference type="ARBA" id="ARBA00022692"/>
    </source>
</evidence>
<dbReference type="Pfam" id="PF00005">
    <property type="entry name" value="ABC_tran"/>
    <property type="match status" value="1"/>
</dbReference>
<dbReference type="GO" id="GO:0005524">
    <property type="term" value="F:ATP binding"/>
    <property type="evidence" value="ECO:0007669"/>
    <property type="project" value="UniProtKB-KW"/>
</dbReference>
<evidence type="ECO:0000313" key="9">
    <source>
        <dbReference type="EMBL" id="GFS19391.1"/>
    </source>
</evidence>
<evidence type="ECO:0000256" key="4">
    <source>
        <dbReference type="ARBA" id="ARBA00022840"/>
    </source>
</evidence>
<dbReference type="GO" id="GO:0016887">
    <property type="term" value="F:ATP hydrolysis activity"/>
    <property type="evidence" value="ECO:0007669"/>
    <property type="project" value="InterPro"/>
</dbReference>
<proteinExistence type="predicted"/>
<dbReference type="Gene3D" id="1.20.1560.10">
    <property type="entry name" value="ABC transporter type 1, transmembrane domain"/>
    <property type="match status" value="1"/>
</dbReference>
<evidence type="ECO:0000256" key="7">
    <source>
        <dbReference type="SAM" id="Phobius"/>
    </source>
</evidence>
<sequence>METYHVKAKTNIGPSQPGASPVPVRSQSGVFCMGRASCEKGLRFPSALISRLQYPEQFQEWQAYLLSVSLLVLGLLKSILYAQSFYRSVQIGIKTKTALTAAIYKKVLKLYAWEDEFKRKVAAIRQKEISILYKVATLYIIAGVCWSIAPFLVTMVTFTTYVLIDRNNVLDPQTAFVALALLNLLRTPMGAISTFITFTVQIMVSIKRIQKFLTLEDLDPANVDYDIQADHAIRVKKADFTWDRDLKPTLKGIDFIVPVGSLTAVVGPVGSGKTSLVCAVLGEMEKLKGSVSVKVSKWYNGTGPIKPRVYLVVTSW</sequence>
<keyword evidence="2 7" id="KW-0812">Transmembrane</keyword>
<name>A0AAV4JDC6_9GAST</name>
<dbReference type="GO" id="GO:0140359">
    <property type="term" value="F:ABC-type transporter activity"/>
    <property type="evidence" value="ECO:0007669"/>
    <property type="project" value="InterPro"/>
</dbReference>
<dbReference type="InterPro" id="IPR003439">
    <property type="entry name" value="ABC_transporter-like_ATP-bd"/>
</dbReference>
<comment type="caution">
    <text evidence="9">The sequence shown here is derived from an EMBL/GenBank/DDBJ whole genome shotgun (WGS) entry which is preliminary data.</text>
</comment>
<reference evidence="9 10" key="1">
    <citation type="journal article" date="2021" name="Elife">
        <title>Chloroplast acquisition without the gene transfer in kleptoplastic sea slugs, Plakobranchus ocellatus.</title>
        <authorList>
            <person name="Maeda T."/>
            <person name="Takahashi S."/>
            <person name="Yoshida T."/>
            <person name="Shimamura S."/>
            <person name="Takaki Y."/>
            <person name="Nagai Y."/>
            <person name="Toyoda A."/>
            <person name="Suzuki Y."/>
            <person name="Arimoto A."/>
            <person name="Ishii H."/>
            <person name="Satoh N."/>
            <person name="Nishiyama T."/>
            <person name="Hasebe M."/>
            <person name="Maruyama T."/>
            <person name="Minagawa J."/>
            <person name="Obokata J."/>
            <person name="Shigenobu S."/>
        </authorList>
    </citation>
    <scope>NUCLEOTIDE SEQUENCE [LARGE SCALE GENOMIC DNA]</scope>
</reference>
<dbReference type="Pfam" id="PF00664">
    <property type="entry name" value="ABC_membrane"/>
    <property type="match status" value="1"/>
</dbReference>
<dbReference type="PANTHER" id="PTHR24223">
    <property type="entry name" value="ATP-BINDING CASSETTE SUB-FAMILY C"/>
    <property type="match status" value="1"/>
</dbReference>
<evidence type="ECO:0000259" key="8">
    <source>
        <dbReference type="PROSITE" id="PS50929"/>
    </source>
</evidence>
<dbReference type="AlphaFoldDB" id="A0AAV4JDC6"/>